<dbReference type="RefSeq" id="WP_183529443.1">
    <property type="nucleotide sequence ID" value="NZ_JACIJM010000006.1"/>
</dbReference>
<evidence type="ECO:0000259" key="1">
    <source>
        <dbReference type="Pfam" id="PF04248"/>
    </source>
</evidence>
<dbReference type="PANTHER" id="PTHR34310:SF9">
    <property type="entry name" value="BLR5716 PROTEIN"/>
    <property type="match status" value="1"/>
</dbReference>
<evidence type="ECO:0000313" key="3">
    <source>
        <dbReference type="Proteomes" id="UP000535415"/>
    </source>
</evidence>
<dbReference type="InterPro" id="IPR007361">
    <property type="entry name" value="DUF427"/>
</dbReference>
<dbReference type="Proteomes" id="UP000535415">
    <property type="component" value="Unassembled WGS sequence"/>
</dbReference>
<organism evidence="2 3">
    <name type="scientific">Yoonia ponticola</name>
    <dbReference type="NCBI Taxonomy" id="1524255"/>
    <lineage>
        <taxon>Bacteria</taxon>
        <taxon>Pseudomonadati</taxon>
        <taxon>Pseudomonadota</taxon>
        <taxon>Alphaproteobacteria</taxon>
        <taxon>Rhodobacterales</taxon>
        <taxon>Paracoccaceae</taxon>
        <taxon>Yoonia</taxon>
    </lineage>
</organism>
<dbReference type="Gene3D" id="2.170.150.40">
    <property type="entry name" value="Domain of unknown function (DUF427)"/>
    <property type="match status" value="1"/>
</dbReference>
<dbReference type="Pfam" id="PF04248">
    <property type="entry name" value="NTP_transf_9"/>
    <property type="match status" value="1"/>
</dbReference>
<protein>
    <submittedName>
        <fullName evidence="2">Uncharacterized protein (DUF427 family)</fullName>
    </submittedName>
</protein>
<feature type="domain" description="DUF427" evidence="1">
    <location>
        <begin position="15"/>
        <end position="105"/>
    </location>
</feature>
<dbReference type="PANTHER" id="PTHR34310">
    <property type="entry name" value="DUF427 DOMAIN PROTEIN (AFU_ORTHOLOGUE AFUA_3G02220)"/>
    <property type="match status" value="1"/>
</dbReference>
<sequence>MAPQITVSPAEGTWVVRVAGAVLGETTQALAVKEGDNPEVIYFPRSDIAMAFLEPTDTTTTCPHKGTATYFSIEAKSGTLTDAVWTYETPNDVAKDIAGYLAFYGEKVAIEQV</sequence>
<proteinExistence type="predicted"/>
<gene>
    <name evidence="2" type="ORF">FHS72_002450</name>
</gene>
<accession>A0A7W9BLT1</accession>
<name>A0A7W9BLT1_9RHOB</name>
<dbReference type="InterPro" id="IPR038694">
    <property type="entry name" value="DUF427_sf"/>
</dbReference>
<reference evidence="2 3" key="1">
    <citation type="submission" date="2020-08" db="EMBL/GenBank/DDBJ databases">
        <title>Genomic Encyclopedia of Type Strains, Phase IV (KMG-IV): sequencing the most valuable type-strain genomes for metagenomic binning, comparative biology and taxonomic classification.</title>
        <authorList>
            <person name="Goeker M."/>
        </authorList>
    </citation>
    <scope>NUCLEOTIDE SEQUENCE [LARGE SCALE GENOMIC DNA]</scope>
    <source>
        <strain evidence="2 3">DSM 101064</strain>
    </source>
</reference>
<dbReference type="EMBL" id="JACIJM010000006">
    <property type="protein sequence ID" value="MBB5722820.1"/>
    <property type="molecule type" value="Genomic_DNA"/>
</dbReference>
<comment type="caution">
    <text evidence="2">The sequence shown here is derived from an EMBL/GenBank/DDBJ whole genome shotgun (WGS) entry which is preliminary data.</text>
</comment>
<evidence type="ECO:0000313" key="2">
    <source>
        <dbReference type="EMBL" id="MBB5722820.1"/>
    </source>
</evidence>
<dbReference type="AlphaFoldDB" id="A0A7W9BLT1"/>
<keyword evidence="3" id="KW-1185">Reference proteome</keyword>